<evidence type="ECO:0000256" key="2">
    <source>
        <dbReference type="ARBA" id="ARBA00011036"/>
    </source>
</evidence>
<feature type="transmembrane region" description="Helical" evidence="7">
    <location>
        <begin position="7"/>
        <end position="28"/>
    </location>
</feature>
<keyword evidence="4 7" id="KW-1133">Transmembrane helix</keyword>
<dbReference type="InterPro" id="IPR002229">
    <property type="entry name" value="RhesusRHD"/>
</dbReference>
<keyword evidence="3 7" id="KW-0812">Transmembrane</keyword>
<comment type="similarity">
    <text evidence="2">Belongs to the ammonium transporter (TC 2.A.49) family. Rh subfamily.</text>
</comment>
<feature type="transmembrane region" description="Helical" evidence="7">
    <location>
        <begin position="254"/>
        <end position="273"/>
    </location>
</feature>
<keyword evidence="5 7" id="KW-0472">Membrane</keyword>
<gene>
    <name evidence="9" type="ORF">OTU49_009584</name>
</gene>
<comment type="caution">
    <text evidence="9">The sequence shown here is derived from an EMBL/GenBank/DDBJ whole genome shotgun (WGS) entry which is preliminary data.</text>
</comment>
<name>A0AAW0WJK6_CHEQU</name>
<feature type="transmembrane region" description="Helical" evidence="7">
    <location>
        <begin position="129"/>
        <end position="148"/>
    </location>
</feature>
<feature type="domain" description="Ammonium transporter AmtB-like" evidence="8">
    <location>
        <begin position="64"/>
        <end position="438"/>
    </location>
</feature>
<evidence type="ECO:0000256" key="7">
    <source>
        <dbReference type="SAM" id="Phobius"/>
    </source>
</evidence>
<dbReference type="GO" id="GO:0008519">
    <property type="term" value="F:ammonium channel activity"/>
    <property type="evidence" value="ECO:0007669"/>
    <property type="project" value="InterPro"/>
</dbReference>
<evidence type="ECO:0000256" key="6">
    <source>
        <dbReference type="SAM" id="MobiDB-lite"/>
    </source>
</evidence>
<dbReference type="AlphaFoldDB" id="A0AAW0WJK6"/>
<feature type="transmembrane region" description="Helical" evidence="7">
    <location>
        <begin position="285"/>
        <end position="302"/>
    </location>
</feature>
<dbReference type="InterPro" id="IPR029020">
    <property type="entry name" value="Ammonium/urea_transptr"/>
</dbReference>
<feature type="transmembrane region" description="Helical" evidence="7">
    <location>
        <begin position="342"/>
        <end position="363"/>
    </location>
</feature>
<dbReference type="Proteomes" id="UP001445076">
    <property type="component" value="Unassembled WGS sequence"/>
</dbReference>
<evidence type="ECO:0000256" key="1">
    <source>
        <dbReference type="ARBA" id="ARBA00004141"/>
    </source>
</evidence>
<comment type="subcellular location">
    <subcellularLocation>
        <location evidence="1">Membrane</location>
        <topology evidence="1">Multi-pass membrane protein</topology>
    </subcellularLocation>
</comment>
<dbReference type="FunFam" id="1.10.3430.10:FF:000012">
    <property type="entry name" value="Rh type C glycoprotein"/>
    <property type="match status" value="1"/>
</dbReference>
<dbReference type="SUPFAM" id="SSF111352">
    <property type="entry name" value="Ammonium transporter"/>
    <property type="match status" value="1"/>
</dbReference>
<dbReference type="PRINTS" id="PR00342">
    <property type="entry name" value="RHESUSRHD"/>
</dbReference>
<dbReference type="GO" id="GO:0097272">
    <property type="term" value="P:ammonium homeostasis"/>
    <property type="evidence" value="ECO:0007669"/>
    <property type="project" value="TreeGrafter"/>
</dbReference>
<reference evidence="9 10" key="1">
    <citation type="journal article" date="2024" name="BMC Genomics">
        <title>Genome assembly of redclaw crayfish (Cherax quadricarinatus) provides insights into its immune adaptation and hypoxia tolerance.</title>
        <authorList>
            <person name="Liu Z."/>
            <person name="Zheng J."/>
            <person name="Li H."/>
            <person name="Fang K."/>
            <person name="Wang S."/>
            <person name="He J."/>
            <person name="Zhou D."/>
            <person name="Weng S."/>
            <person name="Chi M."/>
            <person name="Gu Z."/>
            <person name="He J."/>
            <person name="Li F."/>
            <person name="Wang M."/>
        </authorList>
    </citation>
    <scope>NUCLEOTIDE SEQUENCE [LARGE SCALE GENOMIC DNA]</scope>
    <source>
        <strain evidence="9">ZL_2023a</strain>
    </source>
</reference>
<feature type="transmembrane region" description="Helical" evidence="7">
    <location>
        <begin position="185"/>
        <end position="204"/>
    </location>
</feature>
<dbReference type="PANTHER" id="PTHR11730:SF60">
    <property type="entry name" value="RH50, ISOFORM D"/>
    <property type="match status" value="1"/>
</dbReference>
<feature type="transmembrane region" description="Helical" evidence="7">
    <location>
        <begin position="216"/>
        <end position="234"/>
    </location>
</feature>
<sequence length="495" mass="53848">MKFSHLHGYLAVIIQLIFFGLFCIFVRYSPDADARHHPLPENATKVETKMAHHSSGDPWIHARTYPMFQDVHVMIFVGFGFLMTFLKKYGFSAVGLNFMISALCLQWAILIHGFFHLKYGTIFVDLNSLLGADFTAATVLITFGAVLGKTTPTQLILVTMIEIPLFTINEIIGRQYLGAVDMGDSMFVHTFGAYFGLALSLMLYRRDSSTEKEGSSYQSDIFAMIGTLFLWLYWPSFNAGAAVGDDQHRGIVNTYVSLIACCFTAFAISSIIHKDKKFDMVHIQNSTLAGGVAVGTAADLMIQPWGALLIGIIAGTLSVLGYVYLTPFLASRLRIHDTCGVNNLHGMPGILAGIIGCIVAAMASEANYGPSLYEIFPARAPPHGTAQLDQLRVLLPDLEGGSGISATAQAINQILALVITMGVSIVGGIVTGLILRLRPFATLKTDELYEDETYWLVEAEEDEHEAHKTISIPMNDAADNGTSNADASMGPLLSS</sequence>
<dbReference type="Pfam" id="PF00909">
    <property type="entry name" value="Ammonium_transp"/>
    <property type="match status" value="1"/>
</dbReference>
<protein>
    <recommendedName>
        <fullName evidence="8">Ammonium transporter AmtB-like domain-containing protein</fullName>
    </recommendedName>
</protein>
<evidence type="ECO:0000256" key="4">
    <source>
        <dbReference type="ARBA" id="ARBA00022989"/>
    </source>
</evidence>
<dbReference type="InterPro" id="IPR024041">
    <property type="entry name" value="NH4_transpt_AmtB-like_dom"/>
</dbReference>
<proteinExistence type="inferred from homology"/>
<feature type="transmembrane region" description="Helical" evidence="7">
    <location>
        <begin position="67"/>
        <end position="86"/>
    </location>
</feature>
<accession>A0AAW0WJK6</accession>
<evidence type="ECO:0000313" key="9">
    <source>
        <dbReference type="EMBL" id="KAK8727497.1"/>
    </source>
</evidence>
<feature type="transmembrane region" description="Helical" evidence="7">
    <location>
        <begin position="308"/>
        <end position="330"/>
    </location>
</feature>
<dbReference type="PANTHER" id="PTHR11730">
    <property type="entry name" value="AMMONIUM TRANSPORTER"/>
    <property type="match status" value="1"/>
</dbReference>
<feature type="region of interest" description="Disordered" evidence="6">
    <location>
        <begin position="474"/>
        <end position="495"/>
    </location>
</feature>
<dbReference type="GO" id="GO:0005886">
    <property type="term" value="C:plasma membrane"/>
    <property type="evidence" value="ECO:0007669"/>
    <property type="project" value="InterPro"/>
</dbReference>
<keyword evidence="10" id="KW-1185">Reference proteome</keyword>
<dbReference type="EMBL" id="JARKIK010000075">
    <property type="protein sequence ID" value="KAK8727497.1"/>
    <property type="molecule type" value="Genomic_DNA"/>
</dbReference>
<feature type="transmembrane region" description="Helical" evidence="7">
    <location>
        <begin position="414"/>
        <end position="435"/>
    </location>
</feature>
<feature type="transmembrane region" description="Helical" evidence="7">
    <location>
        <begin position="155"/>
        <end position="173"/>
    </location>
</feature>
<evidence type="ECO:0000256" key="5">
    <source>
        <dbReference type="ARBA" id="ARBA00023136"/>
    </source>
</evidence>
<dbReference type="Gene3D" id="1.10.3430.10">
    <property type="entry name" value="Ammonium transporter AmtB like domains"/>
    <property type="match status" value="1"/>
</dbReference>
<evidence type="ECO:0000256" key="3">
    <source>
        <dbReference type="ARBA" id="ARBA00022692"/>
    </source>
</evidence>
<feature type="transmembrane region" description="Helical" evidence="7">
    <location>
        <begin position="98"/>
        <end position="117"/>
    </location>
</feature>
<evidence type="ECO:0000259" key="8">
    <source>
        <dbReference type="Pfam" id="PF00909"/>
    </source>
</evidence>
<evidence type="ECO:0000313" key="10">
    <source>
        <dbReference type="Proteomes" id="UP001445076"/>
    </source>
</evidence>
<organism evidence="9 10">
    <name type="scientific">Cherax quadricarinatus</name>
    <name type="common">Australian red claw crayfish</name>
    <dbReference type="NCBI Taxonomy" id="27406"/>
    <lineage>
        <taxon>Eukaryota</taxon>
        <taxon>Metazoa</taxon>
        <taxon>Ecdysozoa</taxon>
        <taxon>Arthropoda</taxon>
        <taxon>Crustacea</taxon>
        <taxon>Multicrustacea</taxon>
        <taxon>Malacostraca</taxon>
        <taxon>Eumalacostraca</taxon>
        <taxon>Eucarida</taxon>
        <taxon>Decapoda</taxon>
        <taxon>Pleocyemata</taxon>
        <taxon>Astacidea</taxon>
        <taxon>Parastacoidea</taxon>
        <taxon>Parastacidae</taxon>
        <taxon>Cherax</taxon>
    </lineage>
</organism>